<dbReference type="Gene3D" id="2.60.120.620">
    <property type="entry name" value="q2cbj1_9rhob like domain"/>
    <property type="match status" value="1"/>
</dbReference>
<dbReference type="EMBL" id="BAABHB010000054">
    <property type="protein sequence ID" value="GAA4422265.1"/>
    <property type="molecule type" value="Genomic_DNA"/>
</dbReference>
<proteinExistence type="predicted"/>
<sequence>MLIDLNPTTPVDTFLEGIRERGWMHFGQCLEPAFLEELNAGIEAAYTTCHRVQEKNGVNVNTDGTVHHLLGQQPGFLEFIQRLELHAYIRAFFDAPYILNSFGGVINLPHKASYVCNIHRDIVIHDY</sequence>
<name>A0ABP8L525_9BACT</name>
<organism evidence="1 2">
    <name type="scientific">Nibrella viscosa</name>
    <dbReference type="NCBI Taxonomy" id="1084524"/>
    <lineage>
        <taxon>Bacteria</taxon>
        <taxon>Pseudomonadati</taxon>
        <taxon>Bacteroidota</taxon>
        <taxon>Cytophagia</taxon>
        <taxon>Cytophagales</taxon>
        <taxon>Spirosomataceae</taxon>
        <taxon>Nibrella</taxon>
    </lineage>
</organism>
<gene>
    <name evidence="1" type="ORF">GCM10023187_57820</name>
</gene>
<evidence type="ECO:0000313" key="1">
    <source>
        <dbReference type="EMBL" id="GAA4422265.1"/>
    </source>
</evidence>
<comment type="caution">
    <text evidence="1">The sequence shown here is derived from an EMBL/GenBank/DDBJ whole genome shotgun (WGS) entry which is preliminary data.</text>
</comment>
<dbReference type="SUPFAM" id="SSF51197">
    <property type="entry name" value="Clavaminate synthase-like"/>
    <property type="match status" value="1"/>
</dbReference>
<reference evidence="2" key="1">
    <citation type="journal article" date="2019" name="Int. J. Syst. Evol. Microbiol.">
        <title>The Global Catalogue of Microorganisms (GCM) 10K type strain sequencing project: providing services to taxonomists for standard genome sequencing and annotation.</title>
        <authorList>
            <consortium name="The Broad Institute Genomics Platform"/>
            <consortium name="The Broad Institute Genome Sequencing Center for Infectious Disease"/>
            <person name="Wu L."/>
            <person name="Ma J."/>
        </authorList>
    </citation>
    <scope>NUCLEOTIDE SEQUENCE [LARGE SCALE GENOMIC DNA]</scope>
    <source>
        <strain evidence="2">JCM 17925</strain>
    </source>
</reference>
<protein>
    <recommendedName>
        <fullName evidence="3">Phytanoyl-CoA dioxygenase</fullName>
    </recommendedName>
</protein>
<keyword evidence="2" id="KW-1185">Reference proteome</keyword>
<dbReference type="Proteomes" id="UP001500936">
    <property type="component" value="Unassembled WGS sequence"/>
</dbReference>
<evidence type="ECO:0008006" key="3">
    <source>
        <dbReference type="Google" id="ProtNLM"/>
    </source>
</evidence>
<accession>A0ABP8L525</accession>
<evidence type="ECO:0000313" key="2">
    <source>
        <dbReference type="Proteomes" id="UP001500936"/>
    </source>
</evidence>